<dbReference type="EMBL" id="CACVKT020002786">
    <property type="protein sequence ID" value="CAC5379981.1"/>
    <property type="molecule type" value="Genomic_DNA"/>
</dbReference>
<dbReference type="OrthoDB" id="6092507at2759"/>
<gene>
    <name evidence="3" type="ORF">MCOR_15978</name>
</gene>
<accession>A0A6J8B915</accession>
<protein>
    <submittedName>
        <fullName evidence="3">Uncharacterized protein</fullName>
    </submittedName>
</protein>
<feature type="compositionally biased region" description="Polar residues" evidence="1">
    <location>
        <begin position="169"/>
        <end position="181"/>
    </location>
</feature>
<feature type="transmembrane region" description="Helical" evidence="2">
    <location>
        <begin position="58"/>
        <end position="79"/>
    </location>
</feature>
<keyword evidence="2" id="KW-0472">Membrane</keyword>
<keyword evidence="2" id="KW-0812">Transmembrane</keyword>
<evidence type="ECO:0000256" key="1">
    <source>
        <dbReference type="SAM" id="MobiDB-lite"/>
    </source>
</evidence>
<evidence type="ECO:0000313" key="4">
    <source>
        <dbReference type="Proteomes" id="UP000507470"/>
    </source>
</evidence>
<evidence type="ECO:0000256" key="2">
    <source>
        <dbReference type="SAM" id="Phobius"/>
    </source>
</evidence>
<feature type="region of interest" description="Disordered" evidence="1">
    <location>
        <begin position="152"/>
        <end position="181"/>
    </location>
</feature>
<feature type="compositionally biased region" description="Basic and acidic residues" evidence="1">
    <location>
        <begin position="110"/>
        <end position="124"/>
    </location>
</feature>
<keyword evidence="4" id="KW-1185">Reference proteome</keyword>
<dbReference type="Proteomes" id="UP000507470">
    <property type="component" value="Unassembled WGS sequence"/>
</dbReference>
<evidence type="ECO:0000313" key="3">
    <source>
        <dbReference type="EMBL" id="CAC5379981.1"/>
    </source>
</evidence>
<feature type="region of interest" description="Disordered" evidence="1">
    <location>
        <begin position="103"/>
        <end position="124"/>
    </location>
</feature>
<sequence>MAYKICMIYCIVVLIYIKGVHSALYCGNDLCEHGCCYDEETTRTFYCCPEETSLSPGVIIGIIIASAFDLCLMGCLCAWTRKVLQKNKDIPYVSLRGERQGYARSTNEQNTRDSNERNQPDDSRTSERFVYIRLLIARINIRRNCEQNSEPVLPPTYDECTAPPPSYDSAVNSATGGSNPV</sequence>
<name>A0A6J8B915_MYTCO</name>
<keyword evidence="2" id="KW-1133">Transmembrane helix</keyword>
<proteinExistence type="predicted"/>
<reference evidence="3 4" key="1">
    <citation type="submission" date="2020-06" db="EMBL/GenBank/DDBJ databases">
        <authorList>
            <person name="Li R."/>
            <person name="Bekaert M."/>
        </authorList>
    </citation>
    <scope>NUCLEOTIDE SEQUENCE [LARGE SCALE GENOMIC DNA]</scope>
    <source>
        <strain evidence="4">wild</strain>
    </source>
</reference>
<organism evidence="3 4">
    <name type="scientific">Mytilus coruscus</name>
    <name type="common">Sea mussel</name>
    <dbReference type="NCBI Taxonomy" id="42192"/>
    <lineage>
        <taxon>Eukaryota</taxon>
        <taxon>Metazoa</taxon>
        <taxon>Spiralia</taxon>
        <taxon>Lophotrochozoa</taxon>
        <taxon>Mollusca</taxon>
        <taxon>Bivalvia</taxon>
        <taxon>Autobranchia</taxon>
        <taxon>Pteriomorphia</taxon>
        <taxon>Mytilida</taxon>
        <taxon>Mytiloidea</taxon>
        <taxon>Mytilidae</taxon>
        <taxon>Mytilinae</taxon>
        <taxon>Mytilus</taxon>
    </lineage>
</organism>
<dbReference type="AlphaFoldDB" id="A0A6J8B915"/>